<feature type="domain" description="EGF-like" evidence="4">
    <location>
        <begin position="18"/>
        <end position="50"/>
    </location>
</feature>
<dbReference type="PROSITE" id="PS01186">
    <property type="entry name" value="EGF_2"/>
    <property type="match status" value="4"/>
</dbReference>
<proteinExistence type="predicted"/>
<dbReference type="VEuPathDB" id="FungiDB:AeMF1_014002"/>
<keyword evidence="6" id="KW-1185">Reference proteome</keyword>
<organism evidence="5 6">
    <name type="scientific">Aphanomyces euteiches</name>
    <dbReference type="NCBI Taxonomy" id="100861"/>
    <lineage>
        <taxon>Eukaryota</taxon>
        <taxon>Sar</taxon>
        <taxon>Stramenopiles</taxon>
        <taxon>Oomycota</taxon>
        <taxon>Saprolegniomycetes</taxon>
        <taxon>Saprolegniales</taxon>
        <taxon>Verrucalvaceae</taxon>
        <taxon>Aphanomyces</taxon>
    </lineage>
</organism>
<feature type="domain" description="EGF-like" evidence="4">
    <location>
        <begin position="67"/>
        <end position="101"/>
    </location>
</feature>
<name>A0A6G0WQJ7_9STRA</name>
<keyword evidence="2" id="KW-0245">EGF-like domain</keyword>
<evidence type="ECO:0000256" key="1">
    <source>
        <dbReference type="ARBA" id="ARBA00023157"/>
    </source>
</evidence>
<dbReference type="PROSITE" id="PS50026">
    <property type="entry name" value="EGF_3"/>
    <property type="match status" value="4"/>
</dbReference>
<evidence type="ECO:0000313" key="6">
    <source>
        <dbReference type="Proteomes" id="UP000481153"/>
    </source>
</evidence>
<dbReference type="PROSITE" id="PS00022">
    <property type="entry name" value="EGF_1"/>
    <property type="match status" value="4"/>
</dbReference>
<dbReference type="SMART" id="SM00181">
    <property type="entry name" value="EGF"/>
    <property type="match status" value="6"/>
</dbReference>
<feature type="disulfide bond" evidence="2">
    <location>
        <begin position="378"/>
        <end position="387"/>
    </location>
</feature>
<keyword evidence="1 2" id="KW-1015">Disulfide bond</keyword>
<dbReference type="InterPro" id="IPR052108">
    <property type="entry name" value="MEGF/SIB"/>
</dbReference>
<feature type="chain" id="PRO_5026241705" description="EGF-like domain-containing protein" evidence="3">
    <location>
        <begin position="20"/>
        <end position="708"/>
    </location>
</feature>
<evidence type="ECO:0000313" key="5">
    <source>
        <dbReference type="EMBL" id="KAF0729660.1"/>
    </source>
</evidence>
<gene>
    <name evidence="5" type="ORF">Ae201684_012721</name>
</gene>
<dbReference type="Proteomes" id="UP000481153">
    <property type="component" value="Unassembled WGS sequence"/>
</dbReference>
<comment type="caution">
    <text evidence="5">The sequence shown here is derived from an EMBL/GenBank/DDBJ whole genome shotgun (WGS) entry which is preliminary data.</text>
</comment>
<dbReference type="PANTHER" id="PTHR24035">
    <property type="entry name" value="MULTIPLE EPIDERMAL GROWTH FACTOR-LIKE DOMAINS PROTEIN"/>
    <property type="match status" value="1"/>
</dbReference>
<feature type="signal peptide" evidence="3">
    <location>
        <begin position="1"/>
        <end position="19"/>
    </location>
</feature>
<evidence type="ECO:0000256" key="2">
    <source>
        <dbReference type="PROSITE-ProRule" id="PRU00076"/>
    </source>
</evidence>
<dbReference type="InterPro" id="IPR013111">
    <property type="entry name" value="EGF_extracell"/>
</dbReference>
<evidence type="ECO:0000256" key="3">
    <source>
        <dbReference type="SAM" id="SignalP"/>
    </source>
</evidence>
<keyword evidence="3" id="KW-0732">Signal</keyword>
<protein>
    <recommendedName>
        <fullName evidence="4">EGF-like domain-containing protein</fullName>
    </recommendedName>
</protein>
<reference evidence="5 6" key="1">
    <citation type="submission" date="2019-07" db="EMBL/GenBank/DDBJ databases">
        <title>Genomics analysis of Aphanomyces spp. identifies a new class of oomycete effector associated with host adaptation.</title>
        <authorList>
            <person name="Gaulin E."/>
        </authorList>
    </citation>
    <scope>NUCLEOTIDE SEQUENCE [LARGE SCALE GENOMIC DNA]</scope>
    <source>
        <strain evidence="5 6">ATCC 201684</strain>
    </source>
</reference>
<dbReference type="Pfam" id="PF07974">
    <property type="entry name" value="EGF_2"/>
    <property type="match status" value="3"/>
</dbReference>
<dbReference type="Gene3D" id="2.170.300.10">
    <property type="entry name" value="Tie2 ligand-binding domain superfamily"/>
    <property type="match status" value="1"/>
</dbReference>
<feature type="disulfide bond" evidence="2">
    <location>
        <begin position="91"/>
        <end position="100"/>
    </location>
</feature>
<dbReference type="Gene3D" id="2.10.25.10">
    <property type="entry name" value="Laminin"/>
    <property type="match status" value="2"/>
</dbReference>
<dbReference type="AlphaFoldDB" id="A0A6G0WQJ7"/>
<dbReference type="InterPro" id="IPR000742">
    <property type="entry name" value="EGF"/>
</dbReference>
<feature type="disulfide bond" evidence="2">
    <location>
        <begin position="40"/>
        <end position="49"/>
    </location>
</feature>
<dbReference type="EMBL" id="VJMJ01000162">
    <property type="protein sequence ID" value="KAF0729660.1"/>
    <property type="molecule type" value="Genomic_DNA"/>
</dbReference>
<dbReference type="PRINTS" id="PR00011">
    <property type="entry name" value="EGFLAMININ"/>
</dbReference>
<accession>A0A6G0WQJ7</accession>
<feature type="domain" description="EGF-like" evidence="4">
    <location>
        <begin position="405"/>
        <end position="439"/>
    </location>
</feature>
<evidence type="ECO:0000259" key="4">
    <source>
        <dbReference type="PROSITE" id="PS50026"/>
    </source>
</evidence>
<feature type="disulfide bond" evidence="2">
    <location>
        <begin position="429"/>
        <end position="438"/>
    </location>
</feature>
<sequence>MVIRIALALVVLVLSVATADLCETCNGHGVCNPTTRLCQCMQGYTGNRCEFASCPTGLAWADYAIATDTAHQLAVCSNMGLCDPTSGLCVCRSGFEGPACEYMSCPPCQNGRCISLRDAAQSQDDVNFFTTTTYSLWDADKILGCQCDYGFSGYDCSQRSCPVGDDPLTTGQFPEVQQLSCLCNGCTGSFVLSYQGFYTVNISPTATAATLQTAINNLIPIQGVTVTLSGSGSTVCDSDGAVSSITFTKNGGNVPSLRVTNLLTGGTSAISIQSSWLLFYLTILKCHQGGATGLYDSVAATYDGTTESAVCSNRGLCNPATGLCLCQPGFGSSDGAGNAGTIPDCGHQISATTCPLVSGIACNGQGTCSAATQYKCVCNAGFKGMDCSQRICPLGIAWFDGPTAQDKAHAMAVCSNKGTCNPSTGLCGCATGFTGAACELLSCPGSPATCNGQGQCKTMQQLAQLASINGAAQGFTYGNTPNLASTWDFNKIQGCACSQHASMGPFVGSNDDFIAYDCSFRACPTGADPYETGKVDEQQTITCTADGGSFTLSFRQYTTASISASANLPTVQAALQALPTIVTATVTFSTGSTVCSTSGVVTTIIFAYAQGPLPLIVASSGSLTLSGSAAPPITVTETVVGTKANAECSRRGSCNRATGACQCYDGFYSSDGNGNPGTRGDCGYISPYKLGTTSTITTTMTITTVTTY</sequence>
<comment type="caution">
    <text evidence="2">Lacks conserved residue(s) required for the propagation of feature annotation.</text>
</comment>
<feature type="domain" description="EGF-like" evidence="4">
    <location>
        <begin position="350"/>
        <end position="388"/>
    </location>
</feature>